<comment type="caution">
    <text evidence="1">The sequence shown here is derived from an EMBL/GenBank/DDBJ whole genome shotgun (WGS) entry which is preliminary data.</text>
</comment>
<dbReference type="Proteomes" id="UP001335648">
    <property type="component" value="Unassembled WGS sequence"/>
</dbReference>
<evidence type="ECO:0000313" key="1">
    <source>
        <dbReference type="EMBL" id="KAK5888411.1"/>
    </source>
</evidence>
<sequence length="83" mass="8736">MGGLSIMDNSLFSVLLSTTASKGSSSMPMTDPAFLITLLILLVSPALMLPPAADRSKEECTGHNSLEEDLQHLAAHVEGSQLP</sequence>
<evidence type="ECO:0000313" key="2">
    <source>
        <dbReference type="Proteomes" id="UP001335648"/>
    </source>
</evidence>
<proteinExistence type="predicted"/>
<dbReference type="AlphaFoldDB" id="A0AAN8GQY5"/>
<protein>
    <submittedName>
        <fullName evidence="1">Uncharacterized protein</fullName>
    </submittedName>
</protein>
<keyword evidence="2" id="KW-1185">Reference proteome</keyword>
<dbReference type="EMBL" id="JAULUE010002057">
    <property type="protein sequence ID" value="KAK5888411.1"/>
    <property type="molecule type" value="Genomic_DNA"/>
</dbReference>
<reference evidence="1 2" key="1">
    <citation type="journal article" date="2023" name="Mol. Biol. Evol.">
        <title>Genomics of Secondarily Temperate Adaptation in the Only Non-Antarctic Icefish.</title>
        <authorList>
            <person name="Rivera-Colon A.G."/>
            <person name="Rayamajhi N."/>
            <person name="Minhas B.F."/>
            <person name="Madrigal G."/>
            <person name="Bilyk K.T."/>
            <person name="Yoon V."/>
            <person name="Hune M."/>
            <person name="Gregory S."/>
            <person name="Cheng C.H.C."/>
            <person name="Catchen J.M."/>
        </authorList>
    </citation>
    <scope>NUCLEOTIDE SEQUENCE [LARGE SCALE GENOMIC DNA]</scope>
    <source>
        <strain evidence="1">JC2023a</strain>
    </source>
</reference>
<accession>A0AAN8GQY5</accession>
<organism evidence="1 2">
    <name type="scientific">Champsocephalus esox</name>
    <name type="common">pike icefish</name>
    <dbReference type="NCBI Taxonomy" id="159716"/>
    <lineage>
        <taxon>Eukaryota</taxon>
        <taxon>Metazoa</taxon>
        <taxon>Chordata</taxon>
        <taxon>Craniata</taxon>
        <taxon>Vertebrata</taxon>
        <taxon>Euteleostomi</taxon>
        <taxon>Actinopterygii</taxon>
        <taxon>Neopterygii</taxon>
        <taxon>Teleostei</taxon>
        <taxon>Neoteleostei</taxon>
        <taxon>Acanthomorphata</taxon>
        <taxon>Eupercaria</taxon>
        <taxon>Perciformes</taxon>
        <taxon>Notothenioidei</taxon>
        <taxon>Channichthyidae</taxon>
        <taxon>Champsocephalus</taxon>
    </lineage>
</organism>
<gene>
    <name evidence="1" type="ORF">CesoFtcFv8_014508</name>
</gene>
<name>A0AAN8GQY5_9TELE</name>